<organism evidence="1 2">
    <name type="scientific">Trichoderma longibrachiatum ATCC 18648</name>
    <dbReference type="NCBI Taxonomy" id="983965"/>
    <lineage>
        <taxon>Eukaryota</taxon>
        <taxon>Fungi</taxon>
        <taxon>Dikarya</taxon>
        <taxon>Ascomycota</taxon>
        <taxon>Pezizomycotina</taxon>
        <taxon>Sordariomycetes</taxon>
        <taxon>Hypocreomycetidae</taxon>
        <taxon>Hypocreales</taxon>
        <taxon>Hypocreaceae</taxon>
        <taxon>Trichoderma</taxon>
    </lineage>
</organism>
<evidence type="ECO:0000313" key="2">
    <source>
        <dbReference type="Proteomes" id="UP000240760"/>
    </source>
</evidence>
<name>A0A2T4BUP7_TRILO</name>
<dbReference type="EMBL" id="KZ679139">
    <property type="protein sequence ID" value="PTB73041.1"/>
    <property type="molecule type" value="Genomic_DNA"/>
</dbReference>
<proteinExistence type="predicted"/>
<evidence type="ECO:0000313" key="1">
    <source>
        <dbReference type="EMBL" id="PTB73041.1"/>
    </source>
</evidence>
<keyword evidence="2" id="KW-1185">Reference proteome</keyword>
<dbReference type="Proteomes" id="UP000240760">
    <property type="component" value="Unassembled WGS sequence"/>
</dbReference>
<reference evidence="1 2" key="1">
    <citation type="submission" date="2016-07" db="EMBL/GenBank/DDBJ databases">
        <title>Multiple horizontal gene transfer events from other fungi enriched the ability of initially mycotrophic Trichoderma (Ascomycota) to feed on dead plant biomass.</title>
        <authorList>
            <consortium name="DOE Joint Genome Institute"/>
            <person name="Aerts A."/>
            <person name="Atanasova L."/>
            <person name="Chenthamara K."/>
            <person name="Zhang J."/>
            <person name="Grujic M."/>
            <person name="Henrissat B."/>
            <person name="Kuo A."/>
            <person name="Salamov A."/>
            <person name="Lipzen A."/>
            <person name="Labutti K."/>
            <person name="Barry K."/>
            <person name="Miao Y."/>
            <person name="Rahimi M.J."/>
            <person name="Shen Q."/>
            <person name="Grigoriev I.V."/>
            <person name="Kubicek C.P."/>
            <person name="Druzhinina I.S."/>
        </authorList>
    </citation>
    <scope>NUCLEOTIDE SEQUENCE [LARGE SCALE GENOMIC DNA]</scope>
    <source>
        <strain evidence="1 2">ATCC 18648</strain>
    </source>
</reference>
<gene>
    <name evidence="1" type="ORF">M440DRAFT_1071117</name>
</gene>
<dbReference type="AlphaFoldDB" id="A0A2T4BUP7"/>
<accession>A0A2T4BUP7</accession>
<sequence>MRDNGQKKNGKKGGRTWRADRARYQPACHHTCTVHTCTGTSACLKQHRDEKRSGPRAASLVGESTYPFQGDRAASLRRIFPCSSVGQLAVPVSSSRNVQQQVVDNSTPRVSNGLLPVVRTGFSSKPLCGVSRRPCACSLDVKLAVLRPWARYTLPGIPLPRRHHDGHSGF</sequence>
<protein>
    <submittedName>
        <fullName evidence="1">Uncharacterized protein</fullName>
    </submittedName>
</protein>